<evidence type="ECO:0000256" key="4">
    <source>
        <dbReference type="SAM" id="MobiDB-lite"/>
    </source>
</evidence>
<comment type="caution">
    <text evidence="8">The sequence shown here is derived from an EMBL/GenBank/DDBJ whole genome shotgun (WGS) entry which is preliminary data.</text>
</comment>
<evidence type="ECO:0000313" key="8">
    <source>
        <dbReference type="EMBL" id="MBD2182379.1"/>
    </source>
</evidence>
<dbReference type="SUPFAM" id="SSF52518">
    <property type="entry name" value="Thiamin diphosphate-binding fold (THDP-binding)"/>
    <property type="match status" value="2"/>
</dbReference>
<name>A0A926ZH92_9CYAN</name>
<dbReference type="PANTHER" id="PTHR18968">
    <property type="entry name" value="THIAMINE PYROPHOSPHATE ENZYMES"/>
    <property type="match status" value="1"/>
</dbReference>
<dbReference type="GO" id="GO:0050660">
    <property type="term" value="F:flavin adenine dinucleotide binding"/>
    <property type="evidence" value="ECO:0007669"/>
    <property type="project" value="TreeGrafter"/>
</dbReference>
<evidence type="ECO:0000256" key="2">
    <source>
        <dbReference type="ARBA" id="ARBA00023052"/>
    </source>
</evidence>
<evidence type="ECO:0000256" key="1">
    <source>
        <dbReference type="ARBA" id="ARBA00007812"/>
    </source>
</evidence>
<reference evidence="8" key="1">
    <citation type="journal article" date="2015" name="ISME J.">
        <title>Draft Genome Sequence of Streptomyces incarnatus NRRL8089, which Produces the Nucleoside Antibiotic Sinefungin.</title>
        <authorList>
            <person name="Oshima K."/>
            <person name="Hattori M."/>
            <person name="Shimizu H."/>
            <person name="Fukuda K."/>
            <person name="Nemoto M."/>
            <person name="Inagaki K."/>
            <person name="Tamura T."/>
        </authorList>
    </citation>
    <scope>NUCLEOTIDE SEQUENCE</scope>
    <source>
        <strain evidence="8">FACHB-1375</strain>
    </source>
</reference>
<dbReference type="InterPro" id="IPR011766">
    <property type="entry name" value="TPP_enzyme_TPP-bd"/>
</dbReference>
<gene>
    <name evidence="8" type="ORF">H6G03_14960</name>
</gene>
<dbReference type="Pfam" id="PF02775">
    <property type="entry name" value="TPP_enzyme_C"/>
    <property type="match status" value="1"/>
</dbReference>
<dbReference type="Gene3D" id="3.40.50.1220">
    <property type="entry name" value="TPP-binding domain"/>
    <property type="match status" value="1"/>
</dbReference>
<dbReference type="EMBL" id="JACJPW010000035">
    <property type="protein sequence ID" value="MBD2182379.1"/>
    <property type="molecule type" value="Genomic_DNA"/>
</dbReference>
<dbReference type="GO" id="GO:0009099">
    <property type="term" value="P:L-valine biosynthetic process"/>
    <property type="evidence" value="ECO:0007669"/>
    <property type="project" value="TreeGrafter"/>
</dbReference>
<evidence type="ECO:0000313" key="9">
    <source>
        <dbReference type="Proteomes" id="UP000641646"/>
    </source>
</evidence>
<accession>A0A926ZH92</accession>
<sequence length="631" mass="68284">MNNVLITPNSVGEQSANERKKIDEIKRNLDWDTKTLVSPDSAVKQQIPSINSEKNSNDNRESLGAFPQLNERSLAGESVAEAVVKMLERLGVKYAFGVSGGAIAPMWAALENSSIQVIHFRHESGAAFAATEAYFASGDPVAVFTTAGPGITNALTGMFAARWEGAKVILISPFTSAAQRGRLAFQETSPYTMPIEGIFTSGALFHYAKILEDVKQLSEVFWQLEEGLVQPSGFVAHISVPTAIQLSLSNVSIPQKRLFHSAIAPEKEVEECAKILSEKPFAIWLGFGARGATDQIRELVKETGAVVMCSPRGKGIFPEDDQQFIGVTGFGGNASAIASMQEEMPERVLVLGTRLGEFTWSPAMTPSGEFIHVDLNPDVLKTVYPKVKKIPIKSDVNAFVNKLLKCLQKYPKTSKAFAKRSVSRIPKSWPSQELFTPRDTGLIRPEVLMQAIQRVVVDGSDALTIAEAGNSFAWTTNKLRFTEPGRYRVSTGFGSMGHAVTGVLGAALVRNKKAVAIVGDGAMLMNGGDISTAVKYKISAVWVVLNDGRYNMCAQGMARLGFDGVDAEFPSVDFVQMAKSMGADGTRVERESELEKALKEAMASEKPFVVDVIIDPTCPAPIGNRIQSLVA</sequence>
<dbReference type="GO" id="GO:0030976">
    <property type="term" value="F:thiamine pyrophosphate binding"/>
    <property type="evidence" value="ECO:0007669"/>
    <property type="project" value="InterPro"/>
</dbReference>
<dbReference type="CDD" id="cd07035">
    <property type="entry name" value="TPP_PYR_POX_like"/>
    <property type="match status" value="1"/>
</dbReference>
<dbReference type="GO" id="GO:0003984">
    <property type="term" value="F:acetolactate synthase activity"/>
    <property type="evidence" value="ECO:0007669"/>
    <property type="project" value="TreeGrafter"/>
</dbReference>
<keyword evidence="9" id="KW-1185">Reference proteome</keyword>
<protein>
    <submittedName>
        <fullName evidence="8">Thiamine pyrophosphate-binding protein</fullName>
    </submittedName>
</protein>
<proteinExistence type="inferred from homology"/>
<dbReference type="Pfam" id="PF02776">
    <property type="entry name" value="TPP_enzyme_N"/>
    <property type="match status" value="1"/>
</dbReference>
<evidence type="ECO:0000256" key="3">
    <source>
        <dbReference type="RuleBase" id="RU362132"/>
    </source>
</evidence>
<keyword evidence="2 3" id="KW-0786">Thiamine pyrophosphate</keyword>
<evidence type="ECO:0000259" key="7">
    <source>
        <dbReference type="Pfam" id="PF02776"/>
    </source>
</evidence>
<dbReference type="InterPro" id="IPR045229">
    <property type="entry name" value="TPP_enz"/>
</dbReference>
<dbReference type="InterPro" id="IPR029061">
    <property type="entry name" value="THDP-binding"/>
</dbReference>
<dbReference type="Pfam" id="PF00205">
    <property type="entry name" value="TPP_enzyme_M"/>
    <property type="match status" value="1"/>
</dbReference>
<dbReference type="AlphaFoldDB" id="A0A926ZH92"/>
<dbReference type="GO" id="GO:0000287">
    <property type="term" value="F:magnesium ion binding"/>
    <property type="evidence" value="ECO:0007669"/>
    <property type="project" value="InterPro"/>
</dbReference>
<dbReference type="GO" id="GO:0009097">
    <property type="term" value="P:isoleucine biosynthetic process"/>
    <property type="evidence" value="ECO:0007669"/>
    <property type="project" value="TreeGrafter"/>
</dbReference>
<feature type="domain" description="Thiamine pyrophosphate enzyme N-terminal TPP-binding" evidence="7">
    <location>
        <begin position="79"/>
        <end position="188"/>
    </location>
</feature>
<dbReference type="InterPro" id="IPR029035">
    <property type="entry name" value="DHS-like_NAD/FAD-binding_dom"/>
</dbReference>
<organism evidence="8 9">
    <name type="scientific">Aerosakkonema funiforme FACHB-1375</name>
    <dbReference type="NCBI Taxonomy" id="2949571"/>
    <lineage>
        <taxon>Bacteria</taxon>
        <taxon>Bacillati</taxon>
        <taxon>Cyanobacteriota</taxon>
        <taxon>Cyanophyceae</taxon>
        <taxon>Oscillatoriophycideae</taxon>
        <taxon>Aerosakkonematales</taxon>
        <taxon>Aerosakkonemataceae</taxon>
        <taxon>Aerosakkonema</taxon>
    </lineage>
</organism>
<dbReference type="PANTHER" id="PTHR18968:SF13">
    <property type="entry name" value="ACETOLACTATE SYNTHASE CATALYTIC SUBUNIT, MITOCHONDRIAL"/>
    <property type="match status" value="1"/>
</dbReference>
<comment type="similarity">
    <text evidence="1 3">Belongs to the TPP enzyme family.</text>
</comment>
<dbReference type="CDD" id="cd00568">
    <property type="entry name" value="TPP_enzymes"/>
    <property type="match status" value="1"/>
</dbReference>
<dbReference type="SUPFAM" id="SSF52467">
    <property type="entry name" value="DHS-like NAD/FAD-binding domain"/>
    <property type="match status" value="1"/>
</dbReference>
<evidence type="ECO:0000259" key="5">
    <source>
        <dbReference type="Pfam" id="PF00205"/>
    </source>
</evidence>
<dbReference type="InterPro" id="IPR012000">
    <property type="entry name" value="Thiamin_PyroP_enz_cen_dom"/>
</dbReference>
<feature type="domain" description="Thiamine pyrophosphate enzyme central" evidence="5">
    <location>
        <begin position="276"/>
        <end position="403"/>
    </location>
</feature>
<dbReference type="RefSeq" id="WP_190465191.1">
    <property type="nucleotide sequence ID" value="NZ_JACJPW010000035.1"/>
</dbReference>
<feature type="domain" description="Thiamine pyrophosphate enzyme TPP-binding" evidence="6">
    <location>
        <begin position="468"/>
        <end position="612"/>
    </location>
</feature>
<feature type="region of interest" description="Disordered" evidence="4">
    <location>
        <begin position="40"/>
        <end position="63"/>
    </location>
</feature>
<dbReference type="Gene3D" id="3.40.50.970">
    <property type="match status" value="2"/>
</dbReference>
<dbReference type="Proteomes" id="UP000641646">
    <property type="component" value="Unassembled WGS sequence"/>
</dbReference>
<feature type="compositionally biased region" description="Polar residues" evidence="4">
    <location>
        <begin position="40"/>
        <end position="54"/>
    </location>
</feature>
<dbReference type="GO" id="GO:0005948">
    <property type="term" value="C:acetolactate synthase complex"/>
    <property type="evidence" value="ECO:0007669"/>
    <property type="project" value="TreeGrafter"/>
</dbReference>
<dbReference type="InterPro" id="IPR012001">
    <property type="entry name" value="Thiamin_PyroP_enz_TPP-bd_dom"/>
</dbReference>
<evidence type="ECO:0000259" key="6">
    <source>
        <dbReference type="Pfam" id="PF02775"/>
    </source>
</evidence>
<reference evidence="8" key="2">
    <citation type="submission" date="2020-08" db="EMBL/GenBank/DDBJ databases">
        <authorList>
            <person name="Chen M."/>
            <person name="Teng W."/>
            <person name="Zhao L."/>
            <person name="Hu C."/>
            <person name="Zhou Y."/>
            <person name="Han B."/>
            <person name="Song L."/>
            <person name="Shu W."/>
        </authorList>
    </citation>
    <scope>NUCLEOTIDE SEQUENCE</scope>
    <source>
        <strain evidence="8">FACHB-1375</strain>
    </source>
</reference>